<sequence length="60" mass="7424">MFYKITTKFKRKSYFEGYSAKIYSRFLFQINNCMDYREASGQPYKINKIQFKNLFRILIM</sequence>
<reference evidence="1 2" key="1">
    <citation type="journal article" date="2019" name="Environ. Microbiol.">
        <title>Species interactions and distinct microbial communities in high Arctic permafrost affected cryosols are associated with the CH4 and CO2 gas fluxes.</title>
        <authorList>
            <person name="Altshuler I."/>
            <person name="Hamel J."/>
            <person name="Turney S."/>
            <person name="Magnuson E."/>
            <person name="Levesque R."/>
            <person name="Greer C."/>
            <person name="Whyte L.G."/>
        </authorList>
    </citation>
    <scope>NUCLEOTIDE SEQUENCE [LARGE SCALE GENOMIC DNA]</scope>
    <source>
        <strain evidence="1 2">42</strain>
    </source>
</reference>
<organism evidence="1 2">
    <name type="scientific">Flavobacterium pectinovorum</name>
    <dbReference type="NCBI Taxonomy" id="29533"/>
    <lineage>
        <taxon>Bacteria</taxon>
        <taxon>Pseudomonadati</taxon>
        <taxon>Bacteroidota</taxon>
        <taxon>Flavobacteriia</taxon>
        <taxon>Flavobacteriales</taxon>
        <taxon>Flavobacteriaceae</taxon>
        <taxon>Flavobacterium</taxon>
    </lineage>
</organism>
<dbReference type="Proteomes" id="UP000319700">
    <property type="component" value="Unassembled WGS sequence"/>
</dbReference>
<keyword evidence="2" id="KW-1185">Reference proteome</keyword>
<comment type="caution">
    <text evidence="1">The sequence shown here is derived from an EMBL/GenBank/DDBJ whole genome shotgun (WGS) entry which is preliminary data.</text>
</comment>
<evidence type="ECO:0000313" key="2">
    <source>
        <dbReference type="Proteomes" id="UP000319700"/>
    </source>
</evidence>
<evidence type="ECO:0000313" key="1">
    <source>
        <dbReference type="EMBL" id="TPG36324.1"/>
    </source>
</evidence>
<proteinExistence type="predicted"/>
<name>A0A502EGK5_9FLAO</name>
<dbReference type="AlphaFoldDB" id="A0A502EGK5"/>
<gene>
    <name evidence="1" type="ORF">EAH81_19825</name>
</gene>
<accession>A0A502EGK5</accession>
<protein>
    <submittedName>
        <fullName evidence="1">Uncharacterized protein</fullName>
    </submittedName>
</protein>
<dbReference type="EMBL" id="RCZH01000014">
    <property type="protein sequence ID" value="TPG36324.1"/>
    <property type="molecule type" value="Genomic_DNA"/>
</dbReference>